<sequence>MPKRRASVLLDSTLVYLLGDGNKEKAICKIQKLKDKTNSEEAFLVAFKKEVNYDFFNALYSELNFKNISSIIRSFKSVKEKAPELRKLITNQEGIDKIFNDKRGLRSIFIKMIFSNKREILTDDELMMSLFKQFTISKDDIAIEFGTTKKTLNKWLNETGLFKEEFTKAITRNQGVFFNEYVHIFEILFLAKEEGKLDIEKNIETYINRLNHPLSYFKEDIAVLCDSDKETLKGVASINKVAYYSFINKFPYSLSRDLIEKMKCELDY</sequence>
<protein>
    <submittedName>
        <fullName evidence="1">Uncharacterized protein</fullName>
    </submittedName>
</protein>
<dbReference type="OrthoDB" id="1423965at2"/>
<comment type="caution">
    <text evidence="1">The sequence shown here is derived from an EMBL/GenBank/DDBJ whole genome shotgun (WGS) entry which is preliminary data.</text>
</comment>
<proteinExistence type="predicted"/>
<dbReference type="Proteomes" id="UP000270620">
    <property type="component" value="Unassembled WGS sequence"/>
</dbReference>
<dbReference type="RefSeq" id="WP_125468000.1">
    <property type="nucleotide sequence ID" value="NZ_RWBG01000003.1"/>
</dbReference>
<evidence type="ECO:0000313" key="2">
    <source>
        <dbReference type="Proteomes" id="UP000270620"/>
    </source>
</evidence>
<dbReference type="EMBL" id="RWBG01000003">
    <property type="protein sequence ID" value="RSK39976.1"/>
    <property type="molecule type" value="Genomic_DNA"/>
</dbReference>
<gene>
    <name evidence="1" type="ORF">EJA19_08835</name>
</gene>
<accession>A0A3R9MT05</accession>
<dbReference type="AlphaFoldDB" id="A0A3R9MT05"/>
<organism evidence="1 2">
    <name type="scientific">Mangrovimonas spongiae</name>
    <dbReference type="NCBI Taxonomy" id="2494697"/>
    <lineage>
        <taxon>Bacteria</taxon>
        <taxon>Pseudomonadati</taxon>
        <taxon>Bacteroidota</taxon>
        <taxon>Flavobacteriia</taxon>
        <taxon>Flavobacteriales</taxon>
        <taxon>Flavobacteriaceae</taxon>
        <taxon>Mangrovimonas</taxon>
    </lineage>
</organism>
<name>A0A3R9MT05_9FLAO</name>
<reference evidence="1 2" key="1">
    <citation type="submission" date="2018-12" db="EMBL/GenBank/DDBJ databases">
        <title>Mangrovimonas spongiae sp. nov., a novel member of the genus Mangrovimonas isolated from marine sponge.</title>
        <authorList>
            <person name="Zhuang L."/>
            <person name="Luo L."/>
        </authorList>
    </citation>
    <scope>NUCLEOTIDE SEQUENCE [LARGE SCALE GENOMIC DNA]</scope>
    <source>
        <strain evidence="1 2">HN-E26</strain>
    </source>
</reference>
<evidence type="ECO:0000313" key="1">
    <source>
        <dbReference type="EMBL" id="RSK39976.1"/>
    </source>
</evidence>
<keyword evidence="2" id="KW-1185">Reference proteome</keyword>